<protein>
    <submittedName>
        <fullName evidence="1">Uncharacterized protein</fullName>
    </submittedName>
</protein>
<dbReference type="RefSeq" id="YP_007003167.1">
    <property type="nucleotide sequence ID" value="NC_019485.1"/>
</dbReference>
<sequence length="354" mass="41115">MLQLWSILTCSNLNQKGNDMSVTFTNNSRIAIYSAVWLLTDDYDYQTTPNYISVTTLLKPLKQIILAKRLNRDPSIQRNIDISSLIKSKIGTACHDSIERAWESVESRKKALALMGVPEKVADKIRVNPTEEDLKEEDIIPIYMETRTQKEINGFVIGGKFDLIFEGRLVDHKSTSTFTYEKGVKEEDYQMQGSIYRWLNDDKVTHDHMYINFIFTDWKRAMAMANLKYPQSQIMEHPIPLLSLEETERQIINKTDLIRKYMDSDEKDIPPCTDEELWRSAFVWKYYKNPENKTRSTKNFDNEGEAHDRWIADGRIGIVEKTGGEVKACCYCPAYEICTQKDEYLKSGELNPII</sequence>
<name>E9NIG9_9CAUD</name>
<evidence type="ECO:0000313" key="2">
    <source>
        <dbReference type="Proteomes" id="UP000007263"/>
    </source>
</evidence>
<gene>
    <name evidence="1" type="ORF">EcP1_gp44</name>
</gene>
<accession>E9NIG9</accession>
<dbReference type="GeneID" id="14006823"/>
<dbReference type="Proteomes" id="UP000007263">
    <property type="component" value="Segment"/>
</dbReference>
<proteinExistence type="predicted"/>
<dbReference type="OrthoDB" id="4045at10239"/>
<keyword evidence="2" id="KW-1185">Reference proteome</keyword>
<evidence type="ECO:0000313" key="1">
    <source>
        <dbReference type="EMBL" id="ADU79195.1"/>
    </source>
</evidence>
<dbReference type="EMBL" id="HQ641380">
    <property type="protein sequence ID" value="ADU79195.1"/>
    <property type="molecule type" value="Genomic_DNA"/>
</dbReference>
<dbReference type="KEGG" id="vg:14006823"/>
<organism evidence="1 2">
    <name type="scientific">Enterobacter phage EcP1</name>
    <dbReference type="NCBI Taxonomy" id="942016"/>
    <lineage>
        <taxon>Viruses</taxon>
        <taxon>Duplodnaviria</taxon>
        <taxon>Heunggongvirae</taxon>
        <taxon>Uroviricota</taxon>
        <taxon>Caudoviricetes</taxon>
        <taxon>Schitoviridae</taxon>
        <taxon>Eceepunavirus</taxon>
        <taxon>Eceepunavirus EcP1</taxon>
    </lineage>
</organism>
<reference evidence="1 2" key="1">
    <citation type="submission" date="2010-11" db="EMBL/GenBank/DDBJ databases">
        <title>Complete nucleotide sequence of the bacteriophage EcP1, a new member of the N4-like viruses.</title>
        <authorList>
            <person name="Zhu J."/>
            <person name="Rao X."/>
            <person name="Tan Y."/>
            <person name="Hu Z."/>
            <person name="Xiong K."/>
            <person name="Chen Z."/>
            <person name="Li S."/>
            <person name="Yang J."/>
            <person name="Jin X."/>
            <person name="Chen Y."/>
            <person name="Hu F."/>
        </authorList>
    </citation>
    <scope>NUCLEOTIDE SEQUENCE [LARGE SCALE GENOMIC DNA]</scope>
</reference>
<dbReference type="InterPro" id="IPR011604">
    <property type="entry name" value="PDDEXK-like_dom_sf"/>
</dbReference>
<dbReference type="Gene3D" id="3.90.320.10">
    <property type="match status" value="1"/>
</dbReference>